<feature type="transmembrane region" description="Helical" evidence="2">
    <location>
        <begin position="68"/>
        <end position="85"/>
    </location>
</feature>
<keyword evidence="4" id="KW-1185">Reference proteome</keyword>
<sequence>MQRIRNPFARTPTPPTIASDRNSTKNSIASYSASAALWDDNKDVDRIRFTLENVLDRYGRHKNVRANLFTYSYILFAAQFFIIFWKTRLEISQYDQTSMAENRGSPLCCCSPSYRLKGLEQGLREVRYMNSYQSIDKSTVVFRCFSIRPTILYRFGRRRMILLSFPISSLSLVILTLIWEQHVIKGIIFIQSVAYSLIHTASVVTVLEMLPRDGRVFGIIALQTARTHP</sequence>
<evidence type="ECO:0008006" key="5">
    <source>
        <dbReference type="Google" id="ProtNLM"/>
    </source>
</evidence>
<dbReference type="Proteomes" id="UP001432322">
    <property type="component" value="Unassembled WGS sequence"/>
</dbReference>
<keyword evidence="2" id="KW-1133">Transmembrane helix</keyword>
<feature type="region of interest" description="Disordered" evidence="1">
    <location>
        <begin position="1"/>
        <end position="24"/>
    </location>
</feature>
<evidence type="ECO:0000313" key="4">
    <source>
        <dbReference type="Proteomes" id="UP001432322"/>
    </source>
</evidence>
<feature type="transmembrane region" description="Helical" evidence="2">
    <location>
        <begin position="186"/>
        <end position="207"/>
    </location>
</feature>
<proteinExistence type="predicted"/>
<dbReference type="SUPFAM" id="SSF103473">
    <property type="entry name" value="MFS general substrate transporter"/>
    <property type="match status" value="1"/>
</dbReference>
<evidence type="ECO:0000256" key="1">
    <source>
        <dbReference type="SAM" id="MobiDB-lite"/>
    </source>
</evidence>
<keyword evidence="2" id="KW-0472">Membrane</keyword>
<dbReference type="EMBL" id="BTSY01000003">
    <property type="protein sequence ID" value="GMT19743.1"/>
    <property type="molecule type" value="Genomic_DNA"/>
</dbReference>
<feature type="transmembrane region" description="Helical" evidence="2">
    <location>
        <begin position="160"/>
        <end position="180"/>
    </location>
</feature>
<keyword evidence="2" id="KW-0812">Transmembrane</keyword>
<reference evidence="3" key="1">
    <citation type="submission" date="2023-10" db="EMBL/GenBank/DDBJ databases">
        <title>Genome assembly of Pristionchus species.</title>
        <authorList>
            <person name="Yoshida K."/>
            <person name="Sommer R.J."/>
        </authorList>
    </citation>
    <scope>NUCLEOTIDE SEQUENCE</scope>
    <source>
        <strain evidence="3">RS5133</strain>
    </source>
</reference>
<gene>
    <name evidence="3" type="ORF">PFISCL1PPCAC_11040</name>
</gene>
<comment type="caution">
    <text evidence="3">The sequence shown here is derived from an EMBL/GenBank/DDBJ whole genome shotgun (WGS) entry which is preliminary data.</text>
</comment>
<dbReference type="AlphaFoldDB" id="A0AAV5VK54"/>
<evidence type="ECO:0000256" key="2">
    <source>
        <dbReference type="SAM" id="Phobius"/>
    </source>
</evidence>
<dbReference type="InterPro" id="IPR036259">
    <property type="entry name" value="MFS_trans_sf"/>
</dbReference>
<organism evidence="3 4">
    <name type="scientific">Pristionchus fissidentatus</name>
    <dbReference type="NCBI Taxonomy" id="1538716"/>
    <lineage>
        <taxon>Eukaryota</taxon>
        <taxon>Metazoa</taxon>
        <taxon>Ecdysozoa</taxon>
        <taxon>Nematoda</taxon>
        <taxon>Chromadorea</taxon>
        <taxon>Rhabditida</taxon>
        <taxon>Rhabditina</taxon>
        <taxon>Diplogasteromorpha</taxon>
        <taxon>Diplogasteroidea</taxon>
        <taxon>Neodiplogasteridae</taxon>
        <taxon>Pristionchus</taxon>
    </lineage>
</organism>
<accession>A0AAV5VK54</accession>
<name>A0AAV5VK54_9BILA</name>
<evidence type="ECO:0000313" key="3">
    <source>
        <dbReference type="EMBL" id="GMT19743.1"/>
    </source>
</evidence>
<feature type="non-terminal residue" evidence="3">
    <location>
        <position position="229"/>
    </location>
</feature>
<protein>
    <recommendedName>
        <fullName evidence="5">G protein-coupled receptor</fullName>
    </recommendedName>
</protein>